<dbReference type="RefSeq" id="WP_093993115.1">
    <property type="nucleotide sequence ID" value="NZ_FXZK01000006.1"/>
</dbReference>
<keyword evidence="1" id="KW-1133">Transmembrane helix</keyword>
<keyword evidence="1" id="KW-0812">Transmembrane</keyword>
<feature type="transmembrane region" description="Helical" evidence="1">
    <location>
        <begin position="21"/>
        <end position="42"/>
    </location>
</feature>
<keyword evidence="1" id="KW-0472">Membrane</keyword>
<evidence type="ECO:0000313" key="4">
    <source>
        <dbReference type="Proteomes" id="UP000201613"/>
    </source>
</evidence>
<evidence type="ECO:0000259" key="2">
    <source>
        <dbReference type="Pfam" id="PF07811"/>
    </source>
</evidence>
<dbReference type="AlphaFoldDB" id="A0A238LGR5"/>
<dbReference type="EMBL" id="FXZK01000006">
    <property type="protein sequence ID" value="SMY08927.1"/>
    <property type="molecule type" value="Genomic_DNA"/>
</dbReference>
<feature type="domain" description="TadE-like" evidence="2">
    <location>
        <begin position="15"/>
        <end position="57"/>
    </location>
</feature>
<evidence type="ECO:0000313" key="3">
    <source>
        <dbReference type="EMBL" id="SMY08927.1"/>
    </source>
</evidence>
<protein>
    <submittedName>
        <fullName evidence="3">TadE-like protein</fullName>
    </submittedName>
</protein>
<gene>
    <name evidence="3" type="ORF">LOM8899_03086</name>
</gene>
<organism evidence="3 4">
    <name type="scientific">Flavimaricola marinus</name>
    <dbReference type="NCBI Taxonomy" id="1819565"/>
    <lineage>
        <taxon>Bacteria</taxon>
        <taxon>Pseudomonadati</taxon>
        <taxon>Pseudomonadota</taxon>
        <taxon>Alphaproteobacteria</taxon>
        <taxon>Rhodobacterales</taxon>
        <taxon>Paracoccaceae</taxon>
        <taxon>Flavimaricola</taxon>
    </lineage>
</organism>
<dbReference type="Proteomes" id="UP000201613">
    <property type="component" value="Unassembled WGS sequence"/>
</dbReference>
<proteinExistence type="predicted"/>
<dbReference type="Pfam" id="PF07811">
    <property type="entry name" value="TadE"/>
    <property type="match status" value="1"/>
</dbReference>
<sequence>MFRRFLTYFCKDQSGAVAVEFVLIGPMLFALLFGVVTLGYFIGLSHSVQQLATGAARASVAGLDAAERSALAETYLSEAGSRYPLLVADAISPIVEVSGDSEPSINVDISYAIDGSLLDIANDFLGFGITTITGSAYLAY</sequence>
<name>A0A238LGR5_9RHOB</name>
<keyword evidence="4" id="KW-1185">Reference proteome</keyword>
<reference evidence="3 4" key="1">
    <citation type="submission" date="2017-05" db="EMBL/GenBank/DDBJ databases">
        <authorList>
            <person name="Song R."/>
            <person name="Chenine A.L."/>
            <person name="Ruprecht R.M."/>
        </authorList>
    </citation>
    <scope>NUCLEOTIDE SEQUENCE [LARGE SCALE GENOMIC DNA]</scope>
    <source>
        <strain evidence="3 4">CECT 8899</strain>
    </source>
</reference>
<evidence type="ECO:0000256" key="1">
    <source>
        <dbReference type="SAM" id="Phobius"/>
    </source>
</evidence>
<accession>A0A238LGR5</accession>
<dbReference type="OrthoDB" id="7356451at2"/>
<dbReference type="InterPro" id="IPR012495">
    <property type="entry name" value="TadE-like_dom"/>
</dbReference>